<dbReference type="Pfam" id="PF03765">
    <property type="entry name" value="CRAL_TRIO_N"/>
    <property type="match status" value="1"/>
</dbReference>
<dbReference type="Pfam" id="PF00650">
    <property type="entry name" value="CRAL_TRIO"/>
    <property type="match status" value="1"/>
</dbReference>
<feature type="compositionally biased region" description="Polar residues" evidence="1">
    <location>
        <begin position="218"/>
        <end position="228"/>
    </location>
</feature>
<gene>
    <name evidence="3" type="ORF">BN1723_015087</name>
</gene>
<reference evidence="4" key="1">
    <citation type="submission" date="2015-05" db="EMBL/GenBank/DDBJ databases">
        <authorList>
            <person name="Fogelqvist Johan"/>
        </authorList>
    </citation>
    <scope>NUCLEOTIDE SEQUENCE [LARGE SCALE GENOMIC DNA]</scope>
</reference>
<feature type="non-terminal residue" evidence="3">
    <location>
        <position position="1"/>
    </location>
</feature>
<dbReference type="InterPro" id="IPR036273">
    <property type="entry name" value="CRAL/TRIO_N_dom_sf"/>
</dbReference>
<sequence>KVLEHPSFLLHRLEACVSTRRRDCVWCWSGLVTLVESSCRLYLTSFRQTSMSINLTNLPKRLLARSRLRSLFPASPRPRLRPLSRPPNRAVRLTPGVACAPRVYHQFIYPEQLESRLDLLAFSATLLLICVGVSLGDYWVEQKPSQTPTQDLAAISEKDIMGQEAHPGRPGNLTPDQEEKLRQLWGHVLKLCGLTDENVNGMTEAVAGGAADAASAGDTNSQTGSDLTPPSAGKAEKEKPKKKRISLFGKKHKAVENESPTQAQSSPGLMTHIKEGDGEDKYGQTQQFFDALANQTPQSLRATIWSMVKHDHPDALLLRFLRARKWDVDKALVMMISTMNWRLTEVHVDDDIMKNGEAGAVADEQAADGDAKRLGADFMAQIRMGKSFLHGVDKSGRPICVVRVRLHKQGEQCEESLERYTVYLIETARMVLAPPVDTATIIFDMTGFSMANMDYTPVKFMIKCFEANYPESLGAVLVHKAPWVFQGIWRIIKGWLDPVVASKVHFTNNVKEMQEFIEPQRITRELDGQEDWEYKYTEPIPGENDRMKDTATRDKLLEGREHLVRDWEVATMRWIATGGSAEAAAVQVERESLAQKLRVDYWTLDPYLRARSYYDRIGVLQDGGKIDFYPTAAPPPGRVTVETSADDLD</sequence>
<dbReference type="InterPro" id="IPR001251">
    <property type="entry name" value="CRAL-TRIO_dom"/>
</dbReference>
<feature type="compositionally biased region" description="Basic residues" evidence="1">
    <location>
        <begin position="240"/>
        <end position="253"/>
    </location>
</feature>
<dbReference type="Proteomes" id="UP000045706">
    <property type="component" value="Unassembled WGS sequence"/>
</dbReference>
<feature type="region of interest" description="Disordered" evidence="1">
    <location>
        <begin position="213"/>
        <end position="277"/>
    </location>
</feature>
<evidence type="ECO:0000313" key="3">
    <source>
        <dbReference type="EMBL" id="CRK36490.1"/>
    </source>
</evidence>
<dbReference type="InterPro" id="IPR052432">
    <property type="entry name" value="PITP/CRAL-TRIO"/>
</dbReference>
<feature type="compositionally biased region" description="Polar residues" evidence="1">
    <location>
        <begin position="258"/>
        <end position="268"/>
    </location>
</feature>
<dbReference type="InterPro" id="IPR011074">
    <property type="entry name" value="CRAL/TRIO_N_dom"/>
</dbReference>
<dbReference type="EMBL" id="CVQI01029002">
    <property type="protein sequence ID" value="CRK36490.1"/>
    <property type="molecule type" value="Genomic_DNA"/>
</dbReference>
<evidence type="ECO:0000259" key="2">
    <source>
        <dbReference type="PROSITE" id="PS50191"/>
    </source>
</evidence>
<dbReference type="InterPro" id="IPR036865">
    <property type="entry name" value="CRAL-TRIO_dom_sf"/>
</dbReference>
<evidence type="ECO:0000256" key="1">
    <source>
        <dbReference type="SAM" id="MobiDB-lite"/>
    </source>
</evidence>
<dbReference type="SMART" id="SM00516">
    <property type="entry name" value="SEC14"/>
    <property type="match status" value="1"/>
</dbReference>
<organism evidence="3 4">
    <name type="scientific">Verticillium longisporum</name>
    <name type="common">Verticillium dahliae var. longisporum</name>
    <dbReference type="NCBI Taxonomy" id="100787"/>
    <lineage>
        <taxon>Eukaryota</taxon>
        <taxon>Fungi</taxon>
        <taxon>Dikarya</taxon>
        <taxon>Ascomycota</taxon>
        <taxon>Pezizomycotina</taxon>
        <taxon>Sordariomycetes</taxon>
        <taxon>Hypocreomycetidae</taxon>
        <taxon>Glomerellales</taxon>
        <taxon>Plectosphaerellaceae</taxon>
        <taxon>Verticillium</taxon>
    </lineage>
</organism>
<dbReference type="PROSITE" id="PS50191">
    <property type="entry name" value="CRAL_TRIO"/>
    <property type="match status" value="1"/>
</dbReference>
<name>A0A0G4MQW1_VERLO</name>
<dbReference type="SUPFAM" id="SSF46938">
    <property type="entry name" value="CRAL/TRIO N-terminal domain"/>
    <property type="match status" value="1"/>
</dbReference>
<dbReference type="SUPFAM" id="SSF52087">
    <property type="entry name" value="CRAL/TRIO domain"/>
    <property type="match status" value="1"/>
</dbReference>
<proteinExistence type="predicted"/>
<dbReference type="AlphaFoldDB" id="A0A0G4MQW1"/>
<accession>A0A0G4MQW1</accession>
<dbReference type="PANTHER" id="PTHR46590">
    <property type="entry name" value="PHOSPHATIDYLINOSITOL TRANSFER PROTEIN CSR1-RELATED"/>
    <property type="match status" value="1"/>
</dbReference>
<dbReference type="Gene3D" id="3.40.525.10">
    <property type="entry name" value="CRAL-TRIO lipid binding domain"/>
    <property type="match status" value="1"/>
</dbReference>
<dbReference type="PANTHER" id="PTHR46590:SF1">
    <property type="entry name" value="PHOSPHATIDYLINOSITOL TRANSFER PROTEIN CSR1"/>
    <property type="match status" value="1"/>
</dbReference>
<dbReference type="SMART" id="SM01100">
    <property type="entry name" value="CRAL_TRIO_N"/>
    <property type="match status" value="1"/>
</dbReference>
<feature type="domain" description="CRAL-TRIO" evidence="2">
    <location>
        <begin position="389"/>
        <end position="534"/>
    </location>
</feature>
<evidence type="ECO:0000313" key="4">
    <source>
        <dbReference type="Proteomes" id="UP000045706"/>
    </source>
</evidence>
<protein>
    <recommendedName>
        <fullName evidence="2">CRAL-TRIO domain-containing protein</fullName>
    </recommendedName>
</protein>
<dbReference type="CDD" id="cd00170">
    <property type="entry name" value="SEC14"/>
    <property type="match status" value="1"/>
</dbReference>